<dbReference type="RefSeq" id="WP_153381411.1">
    <property type="nucleotide sequence ID" value="NZ_VDFM01000001.1"/>
</dbReference>
<accession>A0A5P0ZEI7</accession>
<protein>
    <recommendedName>
        <fullName evidence="3">YtxH domain-containing protein</fullName>
    </recommendedName>
</protein>
<dbReference type="Proteomes" id="UP000380386">
    <property type="component" value="Unassembled WGS sequence"/>
</dbReference>
<evidence type="ECO:0008006" key="3">
    <source>
        <dbReference type="Google" id="ProtNLM"/>
    </source>
</evidence>
<dbReference type="OrthoDB" id="2298985at2"/>
<comment type="caution">
    <text evidence="1">The sequence shown here is derived from an EMBL/GenBank/DDBJ whole genome shotgun (WGS) entry which is preliminary data.</text>
</comment>
<organism evidence="1 2">
    <name type="scientific">Companilactobacillus mishanensis</name>
    <dbReference type="NCBI Taxonomy" id="2486008"/>
    <lineage>
        <taxon>Bacteria</taxon>
        <taxon>Bacillati</taxon>
        <taxon>Bacillota</taxon>
        <taxon>Bacilli</taxon>
        <taxon>Lactobacillales</taxon>
        <taxon>Lactobacillaceae</taxon>
        <taxon>Companilactobacillus</taxon>
    </lineage>
</organism>
<sequence length="99" mass="10926">MSFIAGFILGSISGVAAEYYQSTYATPKHNNNNIINNIKDLKSDFTNLKDQSSVAVKAISGIKDDVVNYTEDIKPDVADLKESVAELQDNLEKMQNINK</sequence>
<gene>
    <name evidence="1" type="ORF">FHL02_00010</name>
</gene>
<evidence type="ECO:0000313" key="1">
    <source>
        <dbReference type="EMBL" id="MQS51395.1"/>
    </source>
</evidence>
<dbReference type="AlphaFoldDB" id="A0A5P0ZEI7"/>
<dbReference type="Gene3D" id="1.20.1170.10">
    <property type="match status" value="1"/>
</dbReference>
<dbReference type="EMBL" id="VDFM01000001">
    <property type="protein sequence ID" value="MQS51395.1"/>
    <property type="molecule type" value="Genomic_DNA"/>
</dbReference>
<evidence type="ECO:0000313" key="2">
    <source>
        <dbReference type="Proteomes" id="UP000380386"/>
    </source>
</evidence>
<name>A0A5P0ZEI7_9LACO</name>
<proteinExistence type="predicted"/>
<reference evidence="1 2" key="1">
    <citation type="journal article" date="2019" name="Syst. Appl. Microbiol.">
        <title>Polyphasic characterization of two novel Lactobacillus spp. isolated from blown salami packages: Description of Lactobacillus halodurans sp. nov. and Lactobacillus salsicarnum sp. nov.</title>
        <authorList>
            <person name="Schuster J.A."/>
            <person name="Klingl A."/>
            <person name="Vogel R.F."/>
            <person name="Ehrmann M.A."/>
        </authorList>
    </citation>
    <scope>NUCLEOTIDE SEQUENCE [LARGE SCALE GENOMIC DNA]</scope>
    <source>
        <strain evidence="1 2">TMW 1.2118</strain>
    </source>
</reference>